<dbReference type="Proteomes" id="UP000648239">
    <property type="component" value="Unassembled WGS sequence"/>
</dbReference>
<dbReference type="AlphaFoldDB" id="A0A8J6XSP7"/>
<evidence type="ECO:0000259" key="7">
    <source>
        <dbReference type="Pfam" id="PF05140"/>
    </source>
</evidence>
<name>A0A8J6XSP7_9BACT</name>
<keyword evidence="3" id="KW-0201">Cytochrome c-type biogenesis</keyword>
<feature type="transmembrane region" description="Helical" evidence="6">
    <location>
        <begin position="55"/>
        <end position="77"/>
    </location>
</feature>
<keyword evidence="4 6" id="KW-1133">Transmembrane helix</keyword>
<comment type="subcellular location">
    <subcellularLocation>
        <location evidence="1">Membrane</location>
        <topology evidence="1">Multi-pass membrane protein</topology>
    </subcellularLocation>
</comment>
<evidence type="ECO:0000313" key="8">
    <source>
        <dbReference type="EMBL" id="MBD3867912.1"/>
    </source>
</evidence>
<evidence type="ECO:0000256" key="1">
    <source>
        <dbReference type="ARBA" id="ARBA00004141"/>
    </source>
</evidence>
<organism evidence="8 9">
    <name type="scientific">Candidatus Polarisedimenticola svalbardensis</name>
    <dbReference type="NCBI Taxonomy" id="2886004"/>
    <lineage>
        <taxon>Bacteria</taxon>
        <taxon>Pseudomonadati</taxon>
        <taxon>Acidobacteriota</taxon>
        <taxon>Candidatus Polarisedimenticolia</taxon>
        <taxon>Candidatus Polarisedimenticolales</taxon>
        <taxon>Candidatus Polarisedimenticolaceae</taxon>
        <taxon>Candidatus Polarisedimenticola</taxon>
    </lineage>
</organism>
<evidence type="ECO:0000256" key="6">
    <source>
        <dbReference type="SAM" id="Phobius"/>
    </source>
</evidence>
<proteinExistence type="predicted"/>
<evidence type="ECO:0000256" key="3">
    <source>
        <dbReference type="ARBA" id="ARBA00022748"/>
    </source>
</evidence>
<keyword evidence="5 6" id="KW-0472">Membrane</keyword>
<gene>
    <name evidence="8" type="ORF">IFK94_07300</name>
</gene>
<sequence>MLDKTLFAVRRFRQDIWLWLGSWKLSIVLIVLAVLYYLLLAIWAASSPPHVVRNIASLMPFWLLYLLLLVNTGTCLWRRLAILKHDLSPRSAFCDRPPEWTVPVGPEMVEIDLKRAGYKARQDGPDTGLTGSRGRWSALGTYLFHGSFFLIATAFLLTLAGRNETTFQVAEGEIFRSGPEFVVRRITPEFWQDQLLFTQLEADLGWEDGSRSITRINKPVMTGPASFLRLSGFGYVPRYELLDKQGQILDSAWVKMNLFPPGLRDWFQVEGYPHRFYLTVIPDPEEQDGRLVTRSLNLNEPVIDLEVYRGHLSLGTASLSANQGFDFEGLTIRIAEIRYWGEFTLVRDPGVLPLFAGFALGLIGLMLRLPGKRSEVVFRLAVEGEPARILGWGEMPAGLEEDL</sequence>
<comment type="caution">
    <text evidence="8">The sequence shown here is derived from an EMBL/GenBank/DDBJ whole genome shotgun (WGS) entry which is preliminary data.</text>
</comment>
<evidence type="ECO:0000256" key="5">
    <source>
        <dbReference type="ARBA" id="ARBA00023136"/>
    </source>
</evidence>
<feature type="domain" description="ResB-like" evidence="7">
    <location>
        <begin position="61"/>
        <end position="380"/>
    </location>
</feature>
<feature type="transmembrane region" description="Helical" evidence="6">
    <location>
        <begin position="142"/>
        <end position="161"/>
    </location>
</feature>
<dbReference type="EMBL" id="JACXWD010000018">
    <property type="protein sequence ID" value="MBD3867912.1"/>
    <property type="molecule type" value="Genomic_DNA"/>
</dbReference>
<accession>A0A8J6XSP7</accession>
<feature type="transmembrane region" description="Helical" evidence="6">
    <location>
        <begin position="21"/>
        <end position="43"/>
    </location>
</feature>
<dbReference type="Pfam" id="PF05140">
    <property type="entry name" value="ResB"/>
    <property type="match status" value="1"/>
</dbReference>
<keyword evidence="2 6" id="KW-0812">Transmembrane</keyword>
<dbReference type="GO" id="GO:0017004">
    <property type="term" value="P:cytochrome complex assembly"/>
    <property type="evidence" value="ECO:0007669"/>
    <property type="project" value="UniProtKB-KW"/>
</dbReference>
<dbReference type="GO" id="GO:0016020">
    <property type="term" value="C:membrane"/>
    <property type="evidence" value="ECO:0007669"/>
    <property type="project" value="UniProtKB-SubCell"/>
</dbReference>
<protein>
    <submittedName>
        <fullName evidence="8">Cytochrome c biogenesis protein ResB</fullName>
    </submittedName>
</protein>
<dbReference type="InterPro" id="IPR007816">
    <property type="entry name" value="ResB-like_domain"/>
</dbReference>
<evidence type="ECO:0000313" key="9">
    <source>
        <dbReference type="Proteomes" id="UP000648239"/>
    </source>
</evidence>
<reference evidence="8 9" key="1">
    <citation type="submission" date="2020-08" db="EMBL/GenBank/DDBJ databases">
        <title>Acidobacteriota in marine sediments use diverse sulfur dissimilation pathways.</title>
        <authorList>
            <person name="Wasmund K."/>
        </authorList>
    </citation>
    <scope>NUCLEOTIDE SEQUENCE [LARGE SCALE GENOMIC DNA]</scope>
    <source>
        <strain evidence="8">MAG AM4</strain>
    </source>
</reference>
<evidence type="ECO:0000256" key="4">
    <source>
        <dbReference type="ARBA" id="ARBA00022989"/>
    </source>
</evidence>
<evidence type="ECO:0000256" key="2">
    <source>
        <dbReference type="ARBA" id="ARBA00022692"/>
    </source>
</evidence>